<dbReference type="Pfam" id="PF00107">
    <property type="entry name" value="ADH_zinc_N"/>
    <property type="match status" value="1"/>
</dbReference>
<dbReference type="InterPro" id="IPR013154">
    <property type="entry name" value="ADH-like_N"/>
</dbReference>
<dbReference type="Gene3D" id="3.40.50.720">
    <property type="entry name" value="NAD(P)-binding Rossmann-like Domain"/>
    <property type="match status" value="1"/>
</dbReference>
<dbReference type="InterPro" id="IPR014189">
    <property type="entry name" value="Quinone_OxRdtase_PIG3"/>
</dbReference>
<dbReference type="Pfam" id="PF08240">
    <property type="entry name" value="ADH_N"/>
    <property type="match status" value="1"/>
</dbReference>
<evidence type="ECO:0000256" key="1">
    <source>
        <dbReference type="ARBA" id="ARBA00022857"/>
    </source>
</evidence>
<proteinExistence type="predicted"/>
<protein>
    <submittedName>
        <fullName evidence="4">Quinone oxidoreductase</fullName>
    </submittedName>
</protein>
<dbReference type="EMBL" id="ML978124">
    <property type="protein sequence ID" value="KAF2100712.1"/>
    <property type="molecule type" value="Genomic_DNA"/>
</dbReference>
<dbReference type="SUPFAM" id="SSF50129">
    <property type="entry name" value="GroES-like"/>
    <property type="match status" value="1"/>
</dbReference>
<dbReference type="PANTHER" id="PTHR48106:SF18">
    <property type="entry name" value="QUINONE OXIDOREDUCTASE PIG3"/>
    <property type="match status" value="1"/>
</dbReference>
<dbReference type="InterPro" id="IPR020843">
    <property type="entry name" value="ER"/>
</dbReference>
<keyword evidence="2" id="KW-0560">Oxidoreductase</keyword>
<organism evidence="4 5">
    <name type="scientific">Rhizodiscina lignyota</name>
    <dbReference type="NCBI Taxonomy" id="1504668"/>
    <lineage>
        <taxon>Eukaryota</taxon>
        <taxon>Fungi</taxon>
        <taxon>Dikarya</taxon>
        <taxon>Ascomycota</taxon>
        <taxon>Pezizomycotina</taxon>
        <taxon>Dothideomycetes</taxon>
        <taxon>Pleosporomycetidae</taxon>
        <taxon>Aulographales</taxon>
        <taxon>Rhizodiscinaceae</taxon>
        <taxon>Rhizodiscina</taxon>
    </lineage>
</organism>
<dbReference type="InterPro" id="IPR013149">
    <property type="entry name" value="ADH-like_C"/>
</dbReference>
<evidence type="ECO:0000259" key="3">
    <source>
        <dbReference type="SMART" id="SM00829"/>
    </source>
</evidence>
<dbReference type="Gene3D" id="3.90.180.10">
    <property type="entry name" value="Medium-chain alcohol dehydrogenases, catalytic domain"/>
    <property type="match status" value="1"/>
</dbReference>
<gene>
    <name evidence="4" type="ORF">NA57DRAFT_36216</name>
</gene>
<dbReference type="OrthoDB" id="203908at2759"/>
<dbReference type="Proteomes" id="UP000799772">
    <property type="component" value="Unassembled WGS sequence"/>
</dbReference>
<dbReference type="GO" id="GO:0070402">
    <property type="term" value="F:NADPH binding"/>
    <property type="evidence" value="ECO:0007669"/>
    <property type="project" value="TreeGrafter"/>
</dbReference>
<dbReference type="SUPFAM" id="SSF51735">
    <property type="entry name" value="NAD(P)-binding Rossmann-fold domains"/>
    <property type="match status" value="1"/>
</dbReference>
<name>A0A9P4ILN9_9PEZI</name>
<dbReference type="SMART" id="SM00829">
    <property type="entry name" value="PKS_ER"/>
    <property type="match status" value="1"/>
</dbReference>
<evidence type="ECO:0000313" key="5">
    <source>
        <dbReference type="Proteomes" id="UP000799772"/>
    </source>
</evidence>
<dbReference type="InterPro" id="IPR011032">
    <property type="entry name" value="GroES-like_sf"/>
</dbReference>
<dbReference type="GO" id="GO:0016651">
    <property type="term" value="F:oxidoreductase activity, acting on NAD(P)H"/>
    <property type="evidence" value="ECO:0007669"/>
    <property type="project" value="TreeGrafter"/>
</dbReference>
<accession>A0A9P4ILN9</accession>
<evidence type="ECO:0000313" key="4">
    <source>
        <dbReference type="EMBL" id="KAF2100712.1"/>
    </source>
</evidence>
<dbReference type="AlphaFoldDB" id="A0A9P4ILN9"/>
<reference evidence="4" key="1">
    <citation type="journal article" date="2020" name="Stud. Mycol.">
        <title>101 Dothideomycetes genomes: a test case for predicting lifestyles and emergence of pathogens.</title>
        <authorList>
            <person name="Haridas S."/>
            <person name="Albert R."/>
            <person name="Binder M."/>
            <person name="Bloem J."/>
            <person name="Labutti K."/>
            <person name="Salamov A."/>
            <person name="Andreopoulos B."/>
            <person name="Baker S."/>
            <person name="Barry K."/>
            <person name="Bills G."/>
            <person name="Bluhm B."/>
            <person name="Cannon C."/>
            <person name="Castanera R."/>
            <person name="Culley D."/>
            <person name="Daum C."/>
            <person name="Ezra D."/>
            <person name="Gonzalez J."/>
            <person name="Henrissat B."/>
            <person name="Kuo A."/>
            <person name="Liang C."/>
            <person name="Lipzen A."/>
            <person name="Lutzoni F."/>
            <person name="Magnuson J."/>
            <person name="Mondo S."/>
            <person name="Nolan M."/>
            <person name="Ohm R."/>
            <person name="Pangilinan J."/>
            <person name="Park H.-J."/>
            <person name="Ramirez L."/>
            <person name="Alfaro M."/>
            <person name="Sun H."/>
            <person name="Tritt A."/>
            <person name="Yoshinaga Y."/>
            <person name="Zwiers L.-H."/>
            <person name="Turgeon B."/>
            <person name="Goodwin S."/>
            <person name="Spatafora J."/>
            <person name="Crous P."/>
            <person name="Grigoriev I."/>
        </authorList>
    </citation>
    <scope>NUCLEOTIDE SEQUENCE</scope>
    <source>
        <strain evidence="4">CBS 133067</strain>
    </source>
</reference>
<dbReference type="PANTHER" id="PTHR48106">
    <property type="entry name" value="QUINONE OXIDOREDUCTASE PIG3-RELATED"/>
    <property type="match status" value="1"/>
</dbReference>
<comment type="caution">
    <text evidence="4">The sequence shown here is derived from an EMBL/GenBank/DDBJ whole genome shotgun (WGS) entry which is preliminary data.</text>
</comment>
<sequence>MRVIDIKGRKGTADDLFMDDNYPDPVAETDRIVVRIKAFGLNRMDIMQRESVYPLVLFPESGPLLGVEFSGLVEEKGPECKLGFKIGDRVFGLAYGSAYAEKISVRERMLIHMPPDMSFETAAGIPETFFTSMQAIYLVGNLQKGQNVLVHGGASGVGSSAIQIAKWGGAAKVITTAGTDEKCKLCESLGADVAVNYKKEDFAEVVKRETDGRGVDLIVDLVGKDYWLRNVASAAMEAKMVIVASLSGSVIPDLDFRVFLNKRLMIQGTTLRNRTAEYQNNLRDAFVEKCMYHFAVGNMKVPIDKVYPWTQVADAHRRMEANINAGKIICTTD</sequence>
<keyword evidence="5" id="KW-1185">Reference proteome</keyword>
<dbReference type="NCBIfam" id="TIGR02824">
    <property type="entry name" value="quinone_pig3"/>
    <property type="match status" value="1"/>
</dbReference>
<dbReference type="InterPro" id="IPR036291">
    <property type="entry name" value="NAD(P)-bd_dom_sf"/>
</dbReference>
<evidence type="ECO:0000256" key="2">
    <source>
        <dbReference type="ARBA" id="ARBA00023002"/>
    </source>
</evidence>
<keyword evidence="1" id="KW-0521">NADP</keyword>
<feature type="domain" description="Enoyl reductase (ER)" evidence="3">
    <location>
        <begin position="11"/>
        <end position="330"/>
    </location>
</feature>
<dbReference type="CDD" id="cd05276">
    <property type="entry name" value="p53_inducible_oxidoreductase"/>
    <property type="match status" value="1"/>
</dbReference>